<dbReference type="EMBL" id="VSSQ01002364">
    <property type="protein sequence ID" value="MPM14959.1"/>
    <property type="molecule type" value="Genomic_DNA"/>
</dbReference>
<reference evidence="2" key="1">
    <citation type="submission" date="2019-08" db="EMBL/GenBank/DDBJ databases">
        <authorList>
            <person name="Kucharzyk K."/>
            <person name="Murdoch R.W."/>
            <person name="Higgins S."/>
            <person name="Loffler F."/>
        </authorList>
    </citation>
    <scope>NUCLEOTIDE SEQUENCE</scope>
</reference>
<evidence type="ECO:0000256" key="1">
    <source>
        <dbReference type="SAM" id="Coils"/>
    </source>
</evidence>
<feature type="coiled-coil region" evidence="1">
    <location>
        <begin position="32"/>
        <end position="59"/>
    </location>
</feature>
<gene>
    <name evidence="2" type="ORF">SDC9_61323</name>
</gene>
<dbReference type="Gene3D" id="1.10.10.10">
    <property type="entry name" value="Winged helix-like DNA-binding domain superfamily/Winged helix DNA-binding domain"/>
    <property type="match status" value="1"/>
</dbReference>
<dbReference type="InterPro" id="IPR036388">
    <property type="entry name" value="WH-like_DNA-bd_sf"/>
</dbReference>
<dbReference type="CDD" id="cd09124">
    <property type="entry name" value="PLDc_like_TrmB_middle"/>
    <property type="match status" value="1"/>
</dbReference>
<dbReference type="InterPro" id="IPR051797">
    <property type="entry name" value="TrmB-like"/>
</dbReference>
<name>A0A644XFU7_9ZZZZ</name>
<evidence type="ECO:0008006" key="3">
    <source>
        <dbReference type="Google" id="ProtNLM"/>
    </source>
</evidence>
<sequence length="239" mass="27606">MVYDILNRMVGKGVVETIMQGGTTLYAPVPYKELFQRLRQDYNSRLEEMELTLDSMESEQQDGSLIKNIPDYEAMVAEIRALIRSAKHEIYLSIWEEEALLFADDLREMSALGVNIITFSFCSTPFDFGINYTYDIPSKELYKIWSRRRITVVVDRERILIGEGNDAIEEISIITSNTMLVEMSIDQILLDIIHLHALKQSGFLQEQITSIEQYNAATARFQQQLHLDLSRLPKRADQD</sequence>
<dbReference type="PANTHER" id="PTHR34293">
    <property type="entry name" value="HTH-TYPE TRANSCRIPTIONAL REGULATOR TRMBL2"/>
    <property type="match status" value="1"/>
</dbReference>
<protein>
    <recommendedName>
        <fullName evidence="3">Transcription regulator TrmB C-terminal domain-containing protein</fullName>
    </recommendedName>
</protein>
<comment type="caution">
    <text evidence="2">The sequence shown here is derived from an EMBL/GenBank/DDBJ whole genome shotgun (WGS) entry which is preliminary data.</text>
</comment>
<dbReference type="AlphaFoldDB" id="A0A644XFU7"/>
<keyword evidence="1" id="KW-0175">Coiled coil</keyword>
<dbReference type="PANTHER" id="PTHR34293:SF1">
    <property type="entry name" value="HTH-TYPE TRANSCRIPTIONAL REGULATOR TRMBL2"/>
    <property type="match status" value="1"/>
</dbReference>
<evidence type="ECO:0000313" key="2">
    <source>
        <dbReference type="EMBL" id="MPM14959.1"/>
    </source>
</evidence>
<proteinExistence type="predicted"/>
<accession>A0A644XFU7</accession>
<organism evidence="2">
    <name type="scientific">bioreactor metagenome</name>
    <dbReference type="NCBI Taxonomy" id="1076179"/>
    <lineage>
        <taxon>unclassified sequences</taxon>
        <taxon>metagenomes</taxon>
        <taxon>ecological metagenomes</taxon>
    </lineage>
</organism>